<reference evidence="2" key="1">
    <citation type="submission" date="2023-07" db="EMBL/GenBank/DDBJ databases">
        <title>draft genome sequence of fig (Ficus carica).</title>
        <authorList>
            <person name="Takahashi T."/>
            <person name="Nishimura K."/>
        </authorList>
    </citation>
    <scope>NUCLEOTIDE SEQUENCE</scope>
</reference>
<dbReference type="EMBL" id="BTGU01008765">
    <property type="protein sequence ID" value="GMN18795.1"/>
    <property type="molecule type" value="Genomic_DNA"/>
</dbReference>
<evidence type="ECO:0000313" key="3">
    <source>
        <dbReference type="Proteomes" id="UP001187192"/>
    </source>
</evidence>
<proteinExistence type="predicted"/>
<dbReference type="PANTHER" id="PTHR11206">
    <property type="entry name" value="MULTIDRUG RESISTANCE PROTEIN"/>
    <property type="match status" value="1"/>
</dbReference>
<dbReference type="Proteomes" id="UP001187192">
    <property type="component" value="Unassembled WGS sequence"/>
</dbReference>
<gene>
    <name evidence="2" type="ORF">TIFTF001_050851</name>
</gene>
<evidence type="ECO:0000256" key="1">
    <source>
        <dbReference type="SAM" id="Phobius"/>
    </source>
</evidence>
<evidence type="ECO:0000313" key="2">
    <source>
        <dbReference type="EMBL" id="GMN18795.1"/>
    </source>
</evidence>
<feature type="transmembrane region" description="Helical" evidence="1">
    <location>
        <begin position="42"/>
        <end position="63"/>
    </location>
</feature>
<keyword evidence="3" id="KW-1185">Reference proteome</keyword>
<organism evidence="2 3">
    <name type="scientific">Ficus carica</name>
    <name type="common">Common fig</name>
    <dbReference type="NCBI Taxonomy" id="3494"/>
    <lineage>
        <taxon>Eukaryota</taxon>
        <taxon>Viridiplantae</taxon>
        <taxon>Streptophyta</taxon>
        <taxon>Embryophyta</taxon>
        <taxon>Tracheophyta</taxon>
        <taxon>Spermatophyta</taxon>
        <taxon>Magnoliopsida</taxon>
        <taxon>eudicotyledons</taxon>
        <taxon>Gunneridae</taxon>
        <taxon>Pentapetalae</taxon>
        <taxon>rosids</taxon>
        <taxon>fabids</taxon>
        <taxon>Rosales</taxon>
        <taxon>Moraceae</taxon>
        <taxon>Ficeae</taxon>
        <taxon>Ficus</taxon>
    </lineage>
</organism>
<protein>
    <submittedName>
        <fullName evidence="2">Uncharacterized protein</fullName>
    </submittedName>
</protein>
<feature type="transmembrane region" description="Helical" evidence="1">
    <location>
        <begin position="69"/>
        <end position="90"/>
    </location>
</feature>
<sequence>MNKANCDSTRVSNELGAGFPNKAKGAIYCVARGCGWQHVAAYMNFVAFYLVGMTIAALLAFTFKPYVKGLWIGLICGLFCQAATLLFMTLRTKWIKLQSTENCEKVDPVLARNE</sequence>
<dbReference type="AlphaFoldDB" id="A0AA87YVI0"/>
<comment type="caution">
    <text evidence="2">The sequence shown here is derived from an EMBL/GenBank/DDBJ whole genome shotgun (WGS) entry which is preliminary data.</text>
</comment>
<accession>A0AA87YVI0</accession>
<name>A0AA87YVI0_FICCA</name>
<keyword evidence="1" id="KW-1133">Transmembrane helix</keyword>
<keyword evidence="1" id="KW-0812">Transmembrane</keyword>
<keyword evidence="1" id="KW-0472">Membrane</keyword>